<protein>
    <submittedName>
        <fullName evidence="2">GNAT family N-acetyltransferase</fullName>
    </submittedName>
</protein>
<feature type="transmembrane region" description="Helical" evidence="1">
    <location>
        <begin position="163"/>
        <end position="185"/>
    </location>
</feature>
<dbReference type="GO" id="GO:0016740">
    <property type="term" value="F:transferase activity"/>
    <property type="evidence" value="ECO:0007669"/>
    <property type="project" value="UniProtKB-KW"/>
</dbReference>
<dbReference type="InterPro" id="IPR022484">
    <property type="entry name" value="PEP-CTERM/exosrtase_acylTfrase"/>
</dbReference>
<name>A0A1E7Q772_9GAMM</name>
<dbReference type="InterPro" id="IPR016181">
    <property type="entry name" value="Acyl_CoA_acyltransferase"/>
</dbReference>
<proteinExistence type="predicted"/>
<keyword evidence="1" id="KW-1133">Transmembrane helix</keyword>
<evidence type="ECO:0000313" key="3">
    <source>
        <dbReference type="Proteomes" id="UP000242258"/>
    </source>
</evidence>
<keyword evidence="1" id="KW-0812">Transmembrane</keyword>
<dbReference type="NCBIfam" id="TIGR03694">
    <property type="entry name" value="exosort_acyl"/>
    <property type="match status" value="1"/>
</dbReference>
<organism evidence="2 3">
    <name type="scientific">Rheinheimera salexigens</name>
    <dbReference type="NCBI Taxonomy" id="1628148"/>
    <lineage>
        <taxon>Bacteria</taxon>
        <taxon>Pseudomonadati</taxon>
        <taxon>Pseudomonadota</taxon>
        <taxon>Gammaproteobacteria</taxon>
        <taxon>Chromatiales</taxon>
        <taxon>Chromatiaceae</taxon>
        <taxon>Rheinheimera</taxon>
    </lineage>
</organism>
<reference evidence="3" key="1">
    <citation type="submission" date="2016-09" db="EMBL/GenBank/DDBJ databases">
        <authorList>
            <person name="Wan X."/>
            <person name="Hou S."/>
        </authorList>
    </citation>
    <scope>NUCLEOTIDE SEQUENCE [LARGE SCALE GENOMIC DNA]</scope>
    <source>
        <strain evidence="3">KH87</strain>
    </source>
</reference>
<evidence type="ECO:0000256" key="1">
    <source>
        <dbReference type="SAM" id="Phobius"/>
    </source>
</evidence>
<dbReference type="Pfam" id="PF13444">
    <property type="entry name" value="Acetyltransf_5"/>
    <property type="match status" value="1"/>
</dbReference>
<dbReference type="STRING" id="1628148.BI198_10785"/>
<dbReference type="EMBL" id="MKEK01000001">
    <property type="protein sequence ID" value="OEY69996.1"/>
    <property type="molecule type" value="Genomic_DNA"/>
</dbReference>
<dbReference type="SUPFAM" id="SSF55729">
    <property type="entry name" value="Acyl-CoA N-acyltransferases (Nat)"/>
    <property type="match status" value="1"/>
</dbReference>
<dbReference type="OrthoDB" id="582214at2"/>
<sequence length="254" mass="29738">MENVTLAKNFDQYFEIKFANTKELREESYRIRHSVYCEELGWEPLQENGLESDECDEYSFALLLLHKRTGQYAGTARLVITPPHSPDKKLPFEKHCLDTLRRDRVNMADYPQGSYSEISRLAVPESFRRRAGEKNTPFVVNDVSLDADVFSADERRNFPNIAIGLYLSIIALAEMCSHLAMFVVVEPRLSRRLNRIGFLFEQAGDEHDYHGNRALFYLPREKFTSNLNPEILELYYLLEQQLKQQMFLLPYLIR</sequence>
<keyword evidence="1" id="KW-0472">Membrane</keyword>
<accession>A0A1E7Q772</accession>
<dbReference type="Proteomes" id="UP000242258">
    <property type="component" value="Unassembled WGS sequence"/>
</dbReference>
<dbReference type="Gene3D" id="3.40.630.30">
    <property type="match status" value="1"/>
</dbReference>
<comment type="caution">
    <text evidence="2">The sequence shown here is derived from an EMBL/GenBank/DDBJ whole genome shotgun (WGS) entry which is preliminary data.</text>
</comment>
<keyword evidence="2" id="KW-0808">Transferase</keyword>
<gene>
    <name evidence="2" type="ORF">BI198_10785</name>
</gene>
<dbReference type="AlphaFoldDB" id="A0A1E7Q772"/>
<dbReference type="RefSeq" id="WP_070049565.1">
    <property type="nucleotide sequence ID" value="NZ_CBCSDO010000007.1"/>
</dbReference>
<evidence type="ECO:0000313" key="2">
    <source>
        <dbReference type="EMBL" id="OEY69996.1"/>
    </source>
</evidence>
<keyword evidence="3" id="KW-1185">Reference proteome</keyword>